<evidence type="ECO:0000313" key="1">
    <source>
        <dbReference type="EMBL" id="AYO31658.1"/>
    </source>
</evidence>
<name>A0A3G2R9G1_9FIRM</name>
<proteinExistence type="predicted"/>
<dbReference type="Proteomes" id="UP000280960">
    <property type="component" value="Chromosome"/>
</dbReference>
<dbReference type="RefSeq" id="WP_122015408.1">
    <property type="nucleotide sequence ID" value="NZ_CP033169.1"/>
</dbReference>
<sequence>MPQLLLTIIKKAQEAGHVHNQSSPESLYEAACHIVIGIAVLWCIHNGGFDEKSIILSNLEALFDVPPEFSLINTGKSKSTGPSSQIE</sequence>
<gene>
    <name evidence="1" type="ORF">D2962_14560</name>
</gene>
<keyword evidence="2" id="KW-1185">Reference proteome</keyword>
<dbReference type="KEGG" id="bacg:D2962_14560"/>
<evidence type="ECO:0008006" key="3">
    <source>
        <dbReference type="Google" id="ProtNLM"/>
    </source>
</evidence>
<protein>
    <recommendedName>
        <fullName evidence="3">Transcriptional regulator TetR C-terminal Firmicutes type domain-containing protein</fullName>
    </recommendedName>
</protein>
<accession>A0A3G2R9G1</accession>
<evidence type="ECO:0000313" key="2">
    <source>
        <dbReference type="Proteomes" id="UP000280960"/>
    </source>
</evidence>
<dbReference type="AlphaFoldDB" id="A0A3G2R9G1"/>
<reference evidence="1 2" key="1">
    <citation type="submission" date="2018-10" db="EMBL/GenBank/DDBJ databases">
        <authorList>
            <person name="Zhang X."/>
        </authorList>
    </citation>
    <scope>NUCLEOTIDE SEQUENCE [LARGE SCALE GENOMIC DNA]</scope>
    <source>
        <strain evidence="1 2">SK-G1</strain>
    </source>
</reference>
<organism evidence="1 2">
    <name type="scientific">Biomaibacter acetigenes</name>
    <dbReference type="NCBI Taxonomy" id="2316383"/>
    <lineage>
        <taxon>Bacteria</taxon>
        <taxon>Bacillati</taxon>
        <taxon>Bacillota</taxon>
        <taxon>Clostridia</taxon>
        <taxon>Thermosediminibacterales</taxon>
        <taxon>Tepidanaerobacteraceae</taxon>
        <taxon>Biomaibacter</taxon>
    </lineage>
</organism>
<dbReference type="EMBL" id="CP033169">
    <property type="protein sequence ID" value="AYO31658.1"/>
    <property type="molecule type" value="Genomic_DNA"/>
</dbReference>